<accession>A0AAW7PPZ2</accession>
<dbReference type="RefSeq" id="WP_301375384.1">
    <property type="nucleotide sequence ID" value="NZ_JAPZDC010000002.1"/>
</dbReference>
<dbReference type="EMBL" id="JAPZDC010000002">
    <property type="protein sequence ID" value="MDN5063409.1"/>
    <property type="molecule type" value="Genomic_DNA"/>
</dbReference>
<evidence type="ECO:0000313" key="1">
    <source>
        <dbReference type="EMBL" id="MDN5063409.1"/>
    </source>
</evidence>
<name>A0AAW7PPZ2_9BACT</name>
<protein>
    <submittedName>
        <fullName evidence="1">Uncharacterized protein</fullName>
    </submittedName>
</protein>
<evidence type="ECO:0000313" key="2">
    <source>
        <dbReference type="Proteomes" id="UP001171529"/>
    </source>
</evidence>
<sequence>MTKILLQTFLNTKVSKDNIYNEFSLQHELGIFLRENLKNQKVEFERNISFFDFAKDDFVKKEIDICVYDKNKNICTIELKFPRNGQYPEQMFSFCKDIKFLEQLKSKFEKCYFLLIVDDKNFYSSQDDLSKDGIYKYFRTQNLSNIPTLTGHIEKPTKNSSSKEFTLTGNYKIVWENIPNVQDWKYCLLEI</sequence>
<proteinExistence type="predicted"/>
<organism evidence="1 2">
    <name type="scientific">Aliarcobacter butzleri</name>
    <dbReference type="NCBI Taxonomy" id="28197"/>
    <lineage>
        <taxon>Bacteria</taxon>
        <taxon>Pseudomonadati</taxon>
        <taxon>Campylobacterota</taxon>
        <taxon>Epsilonproteobacteria</taxon>
        <taxon>Campylobacterales</taxon>
        <taxon>Arcobacteraceae</taxon>
        <taxon>Aliarcobacter</taxon>
    </lineage>
</organism>
<dbReference type="Proteomes" id="UP001171529">
    <property type="component" value="Unassembled WGS sequence"/>
</dbReference>
<gene>
    <name evidence="1" type="ORF">O8C91_04270</name>
</gene>
<dbReference type="AlphaFoldDB" id="A0AAW7PPZ2"/>
<reference evidence="1" key="2">
    <citation type="journal article" date="2023" name="Microorganisms">
        <title>Genomic Characterization of Arcobacter butzleri Strains Isolated from Various Sources in Lithuania.</title>
        <authorList>
            <person name="Uljanovas D."/>
            <person name="Golz G."/>
            <person name="Fleischmann S."/>
            <person name="Kudirkiene E."/>
            <person name="Kasetiene N."/>
            <person name="Grineviciene A."/>
            <person name="Tamuleviciene E."/>
            <person name="Aksomaitiene J."/>
            <person name="Alter T."/>
            <person name="Malakauskas M."/>
        </authorList>
    </citation>
    <scope>NUCLEOTIDE SEQUENCE</scope>
    <source>
        <strain evidence="1">RCM39</strain>
    </source>
</reference>
<comment type="caution">
    <text evidence="1">The sequence shown here is derived from an EMBL/GenBank/DDBJ whole genome shotgun (WGS) entry which is preliminary data.</text>
</comment>
<reference evidence="1" key="1">
    <citation type="submission" date="2022-12" db="EMBL/GenBank/DDBJ databases">
        <authorList>
            <person name="Uljanovas D."/>
        </authorList>
    </citation>
    <scope>NUCLEOTIDE SEQUENCE</scope>
    <source>
        <strain evidence="1">RCM39</strain>
    </source>
</reference>